<evidence type="ECO:0000313" key="1">
    <source>
        <dbReference type="EMBL" id="TGY70348.1"/>
    </source>
</evidence>
<proteinExistence type="predicted"/>
<protein>
    <submittedName>
        <fullName evidence="1">DUF3781 domain-containing protein</fullName>
    </submittedName>
</protein>
<dbReference type="AlphaFoldDB" id="A0A4S2FMY5"/>
<dbReference type="RefSeq" id="WP_135993801.1">
    <property type="nucleotide sequence ID" value="NZ_SRYD01000061.1"/>
</dbReference>
<accession>A0A4S2FMY5</accession>
<dbReference type="Proteomes" id="UP000306630">
    <property type="component" value="Unassembled WGS sequence"/>
</dbReference>
<reference evidence="1 2" key="1">
    <citation type="submission" date="2019-04" db="EMBL/GenBank/DDBJ databases">
        <title>Microbes associate with the intestines of laboratory mice.</title>
        <authorList>
            <person name="Navarre W."/>
            <person name="Wong E."/>
            <person name="Huang K."/>
            <person name="Tropini C."/>
            <person name="Ng K."/>
            <person name="Yu B."/>
        </authorList>
    </citation>
    <scope>NUCLEOTIDE SEQUENCE [LARGE SCALE GENOMIC DNA]</scope>
    <source>
        <strain evidence="1 2">NM06_A21</strain>
    </source>
</reference>
<sequence>MIDATKLHTTPLGEERIRRNLELQGGDILNICRCWVLDDNAVITRKGKNWYVEVGHVRLTINANSNTIITAHKI</sequence>
<dbReference type="Pfam" id="PF12636">
    <property type="entry name" value="DUF3781"/>
    <property type="match status" value="1"/>
</dbReference>
<dbReference type="InterPro" id="IPR024229">
    <property type="entry name" value="DUF3781"/>
</dbReference>
<dbReference type="EMBL" id="SRYD01000061">
    <property type="protein sequence ID" value="TGY70348.1"/>
    <property type="molecule type" value="Genomic_DNA"/>
</dbReference>
<comment type="caution">
    <text evidence="1">The sequence shown here is derived from an EMBL/GenBank/DDBJ whole genome shotgun (WGS) entry which is preliminary data.</text>
</comment>
<organism evidence="1 2">
    <name type="scientific">Muribaculum intestinale</name>
    <dbReference type="NCBI Taxonomy" id="1796646"/>
    <lineage>
        <taxon>Bacteria</taxon>
        <taxon>Pseudomonadati</taxon>
        <taxon>Bacteroidota</taxon>
        <taxon>Bacteroidia</taxon>
        <taxon>Bacteroidales</taxon>
        <taxon>Muribaculaceae</taxon>
        <taxon>Muribaculum</taxon>
    </lineage>
</organism>
<evidence type="ECO:0000313" key="2">
    <source>
        <dbReference type="Proteomes" id="UP000306630"/>
    </source>
</evidence>
<gene>
    <name evidence="1" type="ORF">E5333_12845</name>
</gene>
<name>A0A4S2FMY5_9BACT</name>